<dbReference type="Proteomes" id="UP000245702">
    <property type="component" value="Unassembled WGS sequence"/>
</dbReference>
<dbReference type="SUPFAM" id="SSF88659">
    <property type="entry name" value="Sigma3 and sigma4 domains of RNA polymerase sigma factors"/>
    <property type="match status" value="1"/>
</dbReference>
<accession>A0ABM9W1X9</accession>
<evidence type="ECO:0000313" key="2">
    <source>
        <dbReference type="Proteomes" id="UP000245702"/>
    </source>
</evidence>
<evidence type="ECO:0008006" key="3">
    <source>
        <dbReference type="Google" id="ProtNLM"/>
    </source>
</evidence>
<dbReference type="InterPro" id="IPR013324">
    <property type="entry name" value="RNA_pol_sigma_r3/r4-like"/>
</dbReference>
<protein>
    <recommendedName>
        <fullName evidence="3">RNA polymerase sigma factor 70 region 4 type 2 domain-containing protein</fullName>
    </recommendedName>
</protein>
<dbReference type="EMBL" id="FCOW01000008">
    <property type="protein sequence ID" value="CVK19200.1"/>
    <property type="molecule type" value="Genomic_DNA"/>
</dbReference>
<comment type="caution">
    <text evidence="1">The sequence shown here is derived from an EMBL/GenBank/DDBJ whole genome shotgun (WGS) entry which is preliminary data.</text>
</comment>
<proteinExistence type="predicted"/>
<dbReference type="RefSeq" id="WP_075756223.1">
    <property type="nucleotide sequence ID" value="NZ_CP146991.1"/>
</dbReference>
<keyword evidence="2" id="KW-1185">Reference proteome</keyword>
<name>A0ABM9W1X9_9FIRM</name>
<organism evidence="1 2">
    <name type="scientific">Sporomusa sphaeroides DSM 2875</name>
    <dbReference type="NCBI Taxonomy" id="1337886"/>
    <lineage>
        <taxon>Bacteria</taxon>
        <taxon>Bacillati</taxon>
        <taxon>Bacillota</taxon>
        <taxon>Negativicutes</taxon>
        <taxon>Selenomonadales</taxon>
        <taxon>Sporomusaceae</taxon>
        <taxon>Sporomusa</taxon>
    </lineage>
</organism>
<sequence length="128" mass="14956">MDEAMQNVIEEFLEQDDNLFYSPVALQYTTSDIEQFKAGLANLQAMDIETSLFMKCMHSSLQLLKRMVDERDFVMFFNHYIKGKTHEVLAHELDTSQSTITRHCRAVLKKLSIILYPDLTLQKVFFNV</sequence>
<evidence type="ECO:0000313" key="1">
    <source>
        <dbReference type="EMBL" id="CVK19200.1"/>
    </source>
</evidence>
<reference evidence="1 2" key="1">
    <citation type="submission" date="2016-01" db="EMBL/GenBank/DDBJ databases">
        <authorList>
            <person name="Brown R."/>
        </authorList>
    </citation>
    <scope>NUCLEOTIDE SEQUENCE [LARGE SCALE GENOMIC DNA]</scope>
    <source>
        <strain evidence="1">Sporomusa sphaeroides DSM 2875</strain>
    </source>
</reference>
<gene>
    <name evidence="1" type="ORF">SSPH_01849</name>
</gene>